<evidence type="ECO:0000256" key="1">
    <source>
        <dbReference type="SAM" id="MobiDB-lite"/>
    </source>
</evidence>
<gene>
    <name evidence="3" type="ORF">BV898_18859</name>
</gene>
<evidence type="ECO:0000313" key="3">
    <source>
        <dbReference type="EMBL" id="OWA54457.1"/>
    </source>
</evidence>
<organism evidence="3 4">
    <name type="scientific">Hypsibius exemplaris</name>
    <name type="common">Freshwater tardigrade</name>
    <dbReference type="NCBI Taxonomy" id="2072580"/>
    <lineage>
        <taxon>Eukaryota</taxon>
        <taxon>Metazoa</taxon>
        <taxon>Ecdysozoa</taxon>
        <taxon>Tardigrada</taxon>
        <taxon>Eutardigrada</taxon>
        <taxon>Parachela</taxon>
        <taxon>Hypsibioidea</taxon>
        <taxon>Hypsibiidae</taxon>
        <taxon>Hypsibius</taxon>
    </lineage>
</organism>
<evidence type="ECO:0000313" key="4">
    <source>
        <dbReference type="Proteomes" id="UP000192578"/>
    </source>
</evidence>
<keyword evidence="4" id="KW-1185">Reference proteome</keyword>
<dbReference type="Proteomes" id="UP000192578">
    <property type="component" value="Unassembled WGS sequence"/>
</dbReference>
<keyword evidence="2" id="KW-0472">Membrane</keyword>
<feature type="compositionally biased region" description="Low complexity" evidence="1">
    <location>
        <begin position="184"/>
        <end position="200"/>
    </location>
</feature>
<accession>A0A9X6RNY0</accession>
<protein>
    <submittedName>
        <fullName evidence="3">Uncharacterized protein</fullName>
    </submittedName>
</protein>
<comment type="caution">
    <text evidence="3">The sequence shown here is derived from an EMBL/GenBank/DDBJ whole genome shotgun (WGS) entry which is preliminary data.</text>
</comment>
<feature type="region of interest" description="Disordered" evidence="1">
    <location>
        <begin position="182"/>
        <end position="202"/>
    </location>
</feature>
<keyword evidence="2" id="KW-1133">Transmembrane helix</keyword>
<reference evidence="4" key="1">
    <citation type="submission" date="2017-01" db="EMBL/GenBank/DDBJ databases">
        <title>Comparative genomics of anhydrobiosis in the tardigrade Hypsibius dujardini.</title>
        <authorList>
            <person name="Yoshida Y."/>
            <person name="Koutsovoulos G."/>
            <person name="Laetsch D."/>
            <person name="Stevens L."/>
            <person name="Kumar S."/>
            <person name="Horikawa D."/>
            <person name="Ishino K."/>
            <person name="Komine S."/>
            <person name="Tomita M."/>
            <person name="Blaxter M."/>
            <person name="Arakawa K."/>
        </authorList>
    </citation>
    <scope>NUCLEOTIDE SEQUENCE [LARGE SCALE GENOMIC DNA]</scope>
    <source>
        <strain evidence="4">Z151</strain>
    </source>
</reference>
<sequence>MCHCGTAIAFVTSHHDYGMSVKRKSIAVAVAAAFFICVTIYNVHDRLLVTMINLTTESKSLIPHQKSLGPVWPPTYPLSTRIKLGLIQFLQSLPQNNFVSAIQRSTPSKNPYLMHSVSQGDVYDLGRVLAITGSQRARAITGCHHRSHAGTRKRSGDDDITPLYDLLHRLFSSLTGIPTSAAQNNCNPANSSRAASSGSAWKPYRPDETLRYSAGRRRLPRDGTSALRALLNNPREHACRVKQVISGVWSEESTLDGGYWVCLDNLRIAAAKGTCLVYEFGVRADCDRPGTGFHNYRHRHQHQQGGEGLEDGDVRGDSAGIWVTPDARLTSSRWTRGRGMVLPQLDLHDPTSA</sequence>
<proteinExistence type="predicted"/>
<feature type="transmembrane region" description="Helical" evidence="2">
    <location>
        <begin position="26"/>
        <end position="44"/>
    </location>
</feature>
<dbReference type="EMBL" id="MTYJ01000408">
    <property type="protein sequence ID" value="OWA54457.1"/>
    <property type="molecule type" value="Genomic_DNA"/>
</dbReference>
<dbReference type="AlphaFoldDB" id="A0A9X6RNY0"/>
<name>A0A9X6RNY0_HYPEX</name>
<evidence type="ECO:0000256" key="2">
    <source>
        <dbReference type="SAM" id="Phobius"/>
    </source>
</evidence>
<keyword evidence="2" id="KW-0812">Transmembrane</keyword>